<organism evidence="1">
    <name type="scientific">uncultured Caudovirales phage</name>
    <dbReference type="NCBI Taxonomy" id="2100421"/>
    <lineage>
        <taxon>Viruses</taxon>
        <taxon>Duplodnaviria</taxon>
        <taxon>Heunggongvirae</taxon>
        <taxon>Uroviricota</taxon>
        <taxon>Caudoviricetes</taxon>
        <taxon>Peduoviridae</taxon>
        <taxon>Maltschvirus</taxon>
        <taxon>Maltschvirus maltsch</taxon>
    </lineage>
</organism>
<accession>A0A6J7W189</accession>
<dbReference type="EMBL" id="LR798196">
    <property type="protein sequence ID" value="CAB5144595.1"/>
    <property type="molecule type" value="Genomic_DNA"/>
</dbReference>
<name>A0A6J7W189_9CAUD</name>
<protein>
    <submittedName>
        <fullName evidence="1">Uncharacterized protein</fullName>
    </submittedName>
</protein>
<reference evidence="1" key="1">
    <citation type="submission" date="2020-05" db="EMBL/GenBank/DDBJ databases">
        <authorList>
            <person name="Chiriac C."/>
            <person name="Salcher M."/>
            <person name="Ghai R."/>
            <person name="Kavagutti S V."/>
        </authorList>
    </citation>
    <scope>NUCLEOTIDE SEQUENCE</scope>
</reference>
<evidence type="ECO:0000313" key="1">
    <source>
        <dbReference type="EMBL" id="CAB5144595.1"/>
    </source>
</evidence>
<proteinExistence type="predicted"/>
<sequence length="98" mass="11011">MINIEKNGQIIRTSRNLRGLRDYARVSPVARVELTPQGVCNGRLRVLYRDGASTSANFASFHIMVDFVRNRRSWRGAEIVNYGEDVGYLTKPGIIAGQ</sequence>
<gene>
    <name evidence="1" type="ORF">UFOVP147_21</name>
</gene>